<comment type="caution">
    <text evidence="2">The sequence shown here is derived from an EMBL/GenBank/DDBJ whole genome shotgun (WGS) entry which is preliminary data.</text>
</comment>
<evidence type="ECO:0000259" key="1">
    <source>
        <dbReference type="Pfam" id="PF03478"/>
    </source>
</evidence>
<reference evidence="2" key="1">
    <citation type="submission" date="2020-01" db="EMBL/GenBank/DDBJ databases">
        <title>Genome sequence of Kobresia littledalei, the first chromosome-level genome in the family Cyperaceae.</title>
        <authorList>
            <person name="Qu G."/>
        </authorList>
    </citation>
    <scope>NUCLEOTIDE SEQUENCE</scope>
    <source>
        <strain evidence="2">C.B.Clarke</strain>
        <tissue evidence="2">Leaf</tissue>
    </source>
</reference>
<dbReference type="PANTHER" id="PTHR33165">
    <property type="entry name" value="F-BOX DOMAIN CONTAINING PROTEIN-LIKE-RELATED"/>
    <property type="match status" value="1"/>
</dbReference>
<proteinExistence type="predicted"/>
<dbReference type="EMBL" id="SWLB01000024">
    <property type="protein sequence ID" value="KAF3322696.1"/>
    <property type="molecule type" value="Genomic_DNA"/>
</dbReference>
<dbReference type="SUPFAM" id="SSF81383">
    <property type="entry name" value="F-box domain"/>
    <property type="match status" value="1"/>
</dbReference>
<dbReference type="InterPro" id="IPR036047">
    <property type="entry name" value="F-box-like_dom_sf"/>
</dbReference>
<evidence type="ECO:0000313" key="3">
    <source>
        <dbReference type="Proteomes" id="UP000623129"/>
    </source>
</evidence>
<feature type="domain" description="KIB1-4 beta-propeller" evidence="1">
    <location>
        <begin position="98"/>
        <end position="352"/>
    </location>
</feature>
<dbReference type="Pfam" id="PF03478">
    <property type="entry name" value="Beta-prop_KIB1-4"/>
    <property type="match status" value="1"/>
</dbReference>
<dbReference type="OrthoDB" id="590285at2759"/>
<accession>A0A833QHZ7</accession>
<gene>
    <name evidence="2" type="ORF">FCM35_KLT12685</name>
</gene>
<protein>
    <recommendedName>
        <fullName evidence="1">KIB1-4 beta-propeller domain-containing protein</fullName>
    </recommendedName>
</protein>
<dbReference type="Proteomes" id="UP000623129">
    <property type="component" value="Unassembled WGS sequence"/>
</dbReference>
<dbReference type="AlphaFoldDB" id="A0A833QHZ7"/>
<evidence type="ECO:0000313" key="2">
    <source>
        <dbReference type="EMBL" id="KAF3322696.1"/>
    </source>
</evidence>
<sequence length="418" mass="47806">MVKKLCTEGRGGQVKMDWSFLPDGILAKIGEALVAEDVLSYIAFRGVCSYWRKATEDPTITERRFSPSKWMMMWGSDEYDPNRFSSKMEFGSKPQRKFLNPSTGRYIQTHIPQLRNTIVNSCLEGLLLITRWGRGRVTSRLLNPFTGSMIEYPDISRFLNTLAKSGNDQPPSFTFATSSSFTILVIASHSVAYADPGNEEWKFISLGPHYHHSFVFFQGSPYSFSVTGGLVRFDFEKTQKNLVECRLETLIAGPPSDVIPIRGRGVERYYVVECNGEMLAVLWSPWTRASEYFRIFKVVNREIREGGGGCEISLVPVRNIGNHALFIHPWHPGFSVSTEKFQCFLPNSIYFFKKGLSAPRIFSPFIKQTLFSPELSQYYWPIEELYLVSKRFSPFPIPVSRRRHRGVRAVAGRSKRFC</sequence>
<organism evidence="2 3">
    <name type="scientific">Carex littledalei</name>
    <dbReference type="NCBI Taxonomy" id="544730"/>
    <lineage>
        <taxon>Eukaryota</taxon>
        <taxon>Viridiplantae</taxon>
        <taxon>Streptophyta</taxon>
        <taxon>Embryophyta</taxon>
        <taxon>Tracheophyta</taxon>
        <taxon>Spermatophyta</taxon>
        <taxon>Magnoliopsida</taxon>
        <taxon>Liliopsida</taxon>
        <taxon>Poales</taxon>
        <taxon>Cyperaceae</taxon>
        <taxon>Cyperoideae</taxon>
        <taxon>Cariceae</taxon>
        <taxon>Carex</taxon>
        <taxon>Carex subgen. Euthyceras</taxon>
    </lineage>
</organism>
<dbReference type="InterPro" id="IPR005174">
    <property type="entry name" value="KIB1-4_b-propeller"/>
</dbReference>
<keyword evidence="3" id="KW-1185">Reference proteome</keyword>
<dbReference type="PANTHER" id="PTHR33165:SF30">
    <property type="entry name" value="DUF295 DOMAIN-CONTAINING PROTEIN"/>
    <property type="match status" value="1"/>
</dbReference>
<name>A0A833QHZ7_9POAL</name>